<dbReference type="Proteomes" id="UP000284120">
    <property type="component" value="Unassembled WGS sequence"/>
</dbReference>
<keyword evidence="1" id="KW-0732">Signal</keyword>
<dbReference type="EMBL" id="SAYW01000001">
    <property type="protein sequence ID" value="RWU09931.1"/>
    <property type="molecule type" value="Genomic_DNA"/>
</dbReference>
<protein>
    <recommendedName>
        <fullName evidence="4">Periplasmic heavy metal sensor</fullName>
    </recommendedName>
</protein>
<dbReference type="RefSeq" id="WP_113645416.1">
    <property type="nucleotide sequence ID" value="NZ_QMHN01000001.1"/>
</dbReference>
<evidence type="ECO:0000313" key="2">
    <source>
        <dbReference type="EMBL" id="RWU09931.1"/>
    </source>
</evidence>
<feature type="signal peptide" evidence="1">
    <location>
        <begin position="1"/>
        <end position="20"/>
    </location>
</feature>
<comment type="caution">
    <text evidence="2">The sequence shown here is derived from an EMBL/GenBank/DDBJ whole genome shotgun (WGS) entry which is preliminary data.</text>
</comment>
<sequence length="116" mass="13432">MQKTHLIIIVIFLISLTSYAQHEAGQKTNIATLLRLTKQQQATFKKIIQEHRDSVLKISKTTSINYLERRELLLKLSLSRTKRIDSLLSPEQRIKLKEYYSAAAKKATPLPQKENK</sequence>
<reference evidence="2 3" key="1">
    <citation type="submission" date="2018-06" db="EMBL/GenBank/DDBJ databases">
        <title>Pedobacter endophyticus sp. nov., an endophytic bacterium isolated from a leaf of Triticum aestivum.</title>
        <authorList>
            <person name="Zhang L."/>
        </authorList>
    </citation>
    <scope>NUCLEOTIDE SEQUENCE [LARGE SCALE GENOMIC DNA]</scope>
    <source>
        <strain evidence="2 3">CM134L-2</strain>
    </source>
</reference>
<accession>A0A3S3PPN2</accession>
<feature type="chain" id="PRO_5018637983" description="Periplasmic heavy metal sensor" evidence="1">
    <location>
        <begin position="21"/>
        <end position="116"/>
    </location>
</feature>
<evidence type="ECO:0000313" key="3">
    <source>
        <dbReference type="Proteomes" id="UP000284120"/>
    </source>
</evidence>
<proteinExistence type="predicted"/>
<organism evidence="2 3">
    <name type="scientific">Pedobacter chitinilyticus</name>
    <dbReference type="NCBI Taxonomy" id="2233776"/>
    <lineage>
        <taxon>Bacteria</taxon>
        <taxon>Pseudomonadati</taxon>
        <taxon>Bacteroidota</taxon>
        <taxon>Sphingobacteriia</taxon>
        <taxon>Sphingobacteriales</taxon>
        <taxon>Sphingobacteriaceae</taxon>
        <taxon>Pedobacter</taxon>
    </lineage>
</organism>
<evidence type="ECO:0008006" key="4">
    <source>
        <dbReference type="Google" id="ProtNLM"/>
    </source>
</evidence>
<name>A0A3S3PPN2_9SPHI</name>
<gene>
    <name evidence="2" type="ORF">DPV69_00875</name>
</gene>
<dbReference type="AlphaFoldDB" id="A0A3S3PPN2"/>
<evidence type="ECO:0000256" key="1">
    <source>
        <dbReference type="SAM" id="SignalP"/>
    </source>
</evidence>
<keyword evidence="3" id="KW-1185">Reference proteome</keyword>